<dbReference type="KEGG" id="senm:TRABTM_A_02120"/>
<comment type="similarity">
    <text evidence="1 2">Belongs to the BolA/IbaG family.</text>
</comment>
<dbReference type="PANTHER" id="PTHR46229">
    <property type="entry name" value="BOLA TRANSCRIPTION REGULATOR"/>
    <property type="match status" value="1"/>
</dbReference>
<dbReference type="AlphaFoldDB" id="A0A1C3L462"/>
<dbReference type="PANTHER" id="PTHR46229:SF4">
    <property type="entry name" value="ACID STRESS PROTEIN IBAG"/>
    <property type="match status" value="1"/>
</dbReference>
<dbReference type="InterPro" id="IPR050961">
    <property type="entry name" value="BolA/IbaG_stress_morph_reg"/>
</dbReference>
<organism evidence="3 4">
    <name type="scientific">secondary endosymbiont of Trabutina mannipara</name>
    <dbReference type="NCBI Taxonomy" id="1835721"/>
    <lineage>
        <taxon>Bacteria</taxon>
        <taxon>Pseudomonadati</taxon>
        <taxon>Pseudomonadota</taxon>
        <taxon>Gammaproteobacteria</taxon>
        <taxon>Enterobacterales</taxon>
        <taxon>Enterobacteriaceae</taxon>
    </lineage>
</organism>
<evidence type="ECO:0000256" key="2">
    <source>
        <dbReference type="RuleBase" id="RU003860"/>
    </source>
</evidence>
<dbReference type="SUPFAM" id="SSF82657">
    <property type="entry name" value="BolA-like"/>
    <property type="match status" value="1"/>
</dbReference>
<dbReference type="EMBL" id="LT594522">
    <property type="protein sequence ID" value="SBT82054.1"/>
    <property type="molecule type" value="Genomic_DNA"/>
</dbReference>
<accession>A0A1C3L462</accession>
<reference evidence="4" key="1">
    <citation type="submission" date="2016-06" db="EMBL/GenBank/DDBJ databases">
        <authorList>
            <person name="Szabo Gitta"/>
        </authorList>
    </citation>
    <scope>NUCLEOTIDE SEQUENCE [LARGE SCALE GENOMIC DNA]</scope>
</reference>
<dbReference type="InterPro" id="IPR036065">
    <property type="entry name" value="BolA-like_sf"/>
</dbReference>
<dbReference type="STRING" id="1835721.TRABTM_A_02120"/>
<protein>
    <submittedName>
        <fullName evidence="3">Uncharacterized protein YrbA</fullName>
    </submittedName>
</protein>
<dbReference type="InterPro" id="IPR002634">
    <property type="entry name" value="BolA"/>
</dbReference>
<gene>
    <name evidence="3" type="primary">yrbA</name>
    <name evidence="3" type="ORF">TRABTM_A_02120</name>
</gene>
<proteinExistence type="inferred from homology"/>
<evidence type="ECO:0000256" key="1">
    <source>
        <dbReference type="ARBA" id="ARBA00005578"/>
    </source>
</evidence>
<dbReference type="Proteomes" id="UP000092809">
    <property type="component" value="Chromosome I"/>
</dbReference>
<dbReference type="OrthoDB" id="9812890at2"/>
<name>A0A1C3L462_9ENTR</name>
<dbReference type="Pfam" id="PF01722">
    <property type="entry name" value="BolA"/>
    <property type="match status" value="1"/>
</dbReference>
<sequence length="115" mass="13394">MEISEIKKLLMKNFSWYEVYVNVTGRYFYIIAVSELFAGMSKVKKQQTIYTPLMESILDNSIHALSIKVYTPKEWHDRKFKVNLKKLNFYDLQNISDIVMSNLCVAIFGAKLSGI</sequence>
<evidence type="ECO:0000313" key="3">
    <source>
        <dbReference type="EMBL" id="SBT82054.1"/>
    </source>
</evidence>
<dbReference type="Gene3D" id="3.30.300.90">
    <property type="entry name" value="BolA-like"/>
    <property type="match status" value="1"/>
</dbReference>
<evidence type="ECO:0000313" key="4">
    <source>
        <dbReference type="Proteomes" id="UP000092809"/>
    </source>
</evidence>
<keyword evidence="4" id="KW-1185">Reference proteome</keyword>